<evidence type="ECO:0000256" key="9">
    <source>
        <dbReference type="PIRSR" id="PIRSR000018-50"/>
    </source>
</evidence>
<evidence type="ECO:0000259" key="13">
    <source>
        <dbReference type="PROSITE" id="PS51007"/>
    </source>
</evidence>
<protein>
    <submittedName>
        <fullName evidence="14">Mono/diheme cytochrome c family protein</fullName>
    </submittedName>
</protein>
<feature type="binding site" description="covalent" evidence="9">
    <location>
        <position position="50"/>
    </location>
    <ligand>
        <name>heme c</name>
        <dbReference type="ChEBI" id="CHEBI:61717"/>
        <label>1</label>
    </ligand>
</feature>
<name>A0A7Z0BBU7_9BURK</name>
<feature type="domain" description="Cytochrome c" evidence="13">
    <location>
        <begin position="184"/>
        <end position="299"/>
    </location>
</feature>
<organism evidence="14 15">
    <name type="scientific">Paraburkholderia bryophila</name>
    <dbReference type="NCBI Taxonomy" id="420952"/>
    <lineage>
        <taxon>Bacteria</taxon>
        <taxon>Pseudomonadati</taxon>
        <taxon>Pseudomonadota</taxon>
        <taxon>Betaproteobacteria</taxon>
        <taxon>Burkholderiales</taxon>
        <taxon>Burkholderiaceae</taxon>
        <taxon>Paraburkholderia</taxon>
    </lineage>
</organism>
<feature type="signal peptide" evidence="12">
    <location>
        <begin position="1"/>
        <end position="26"/>
    </location>
</feature>
<dbReference type="AlphaFoldDB" id="A0A7Z0BBU7"/>
<dbReference type="PIRSF" id="PIRSF000018">
    <property type="entry name" value="Mb_ADH_cyt_c"/>
    <property type="match status" value="1"/>
</dbReference>
<keyword evidence="15" id="KW-1185">Reference proteome</keyword>
<evidence type="ECO:0000256" key="7">
    <source>
        <dbReference type="ARBA" id="ARBA00023004"/>
    </source>
</evidence>
<evidence type="ECO:0000256" key="8">
    <source>
        <dbReference type="ARBA" id="ARBA00023136"/>
    </source>
</evidence>
<keyword evidence="4 10" id="KW-0479">Metal-binding</keyword>
<feature type="binding site" description="covalent" evidence="9">
    <location>
        <position position="338"/>
    </location>
    <ligand>
        <name>heme c</name>
        <dbReference type="ChEBI" id="CHEBI:61717"/>
        <label>3</label>
    </ligand>
</feature>
<evidence type="ECO:0000256" key="1">
    <source>
        <dbReference type="ARBA" id="ARBA00004236"/>
    </source>
</evidence>
<gene>
    <name evidence="14" type="ORF">GGD40_006771</name>
</gene>
<dbReference type="Gene3D" id="1.10.760.10">
    <property type="entry name" value="Cytochrome c-like domain"/>
    <property type="match status" value="3"/>
</dbReference>
<feature type="binding site" description="covalent" evidence="9">
    <location>
        <position position="47"/>
    </location>
    <ligand>
        <name>heme c</name>
        <dbReference type="ChEBI" id="CHEBI:61717"/>
        <label>1</label>
    </ligand>
</feature>
<comment type="subcellular location">
    <subcellularLocation>
        <location evidence="1">Cell membrane</location>
    </subcellularLocation>
</comment>
<evidence type="ECO:0000256" key="6">
    <source>
        <dbReference type="ARBA" id="ARBA00022737"/>
    </source>
</evidence>
<feature type="domain" description="Cytochrome c" evidence="13">
    <location>
        <begin position="322"/>
        <end position="412"/>
    </location>
</feature>
<reference evidence="14 15" key="1">
    <citation type="submission" date="2020-07" db="EMBL/GenBank/DDBJ databases">
        <title>Exploring microbial biodiversity for novel pathways involved in the catabolism of aromatic compounds derived from lignin.</title>
        <authorList>
            <person name="Elkins J."/>
        </authorList>
    </citation>
    <scope>NUCLEOTIDE SEQUENCE [LARGE SCALE GENOMIC DNA]</scope>
    <source>
        <strain evidence="14 15">H2C3C</strain>
    </source>
</reference>
<feature type="region of interest" description="Disordered" evidence="11">
    <location>
        <begin position="426"/>
        <end position="446"/>
    </location>
</feature>
<evidence type="ECO:0000313" key="15">
    <source>
        <dbReference type="Proteomes" id="UP000540929"/>
    </source>
</evidence>
<feature type="binding site" description="axial binding residue" evidence="10">
    <location>
        <position position="51"/>
    </location>
    <ligand>
        <name>heme c</name>
        <dbReference type="ChEBI" id="CHEBI:61717"/>
        <label>1</label>
    </ligand>
    <ligandPart>
        <name>Fe</name>
        <dbReference type="ChEBI" id="CHEBI:18248"/>
    </ligandPart>
</feature>
<comment type="caution">
    <text evidence="14">The sequence shown here is derived from an EMBL/GenBank/DDBJ whole genome shotgun (WGS) entry which is preliminary data.</text>
</comment>
<evidence type="ECO:0000256" key="3">
    <source>
        <dbReference type="ARBA" id="ARBA00022617"/>
    </source>
</evidence>
<keyword evidence="5 12" id="KW-0732">Signal</keyword>
<evidence type="ECO:0000256" key="12">
    <source>
        <dbReference type="SAM" id="SignalP"/>
    </source>
</evidence>
<feature type="binding site" description="covalent" evidence="9">
    <location>
        <position position="199"/>
    </location>
    <ligand>
        <name>heme c</name>
        <dbReference type="ChEBI" id="CHEBI:61717"/>
        <label>2</label>
    </ligand>
</feature>
<evidence type="ECO:0000256" key="4">
    <source>
        <dbReference type="ARBA" id="ARBA00022723"/>
    </source>
</evidence>
<evidence type="ECO:0000313" key="14">
    <source>
        <dbReference type="EMBL" id="NYH27200.1"/>
    </source>
</evidence>
<evidence type="ECO:0000256" key="10">
    <source>
        <dbReference type="PIRSR" id="PIRSR000018-51"/>
    </source>
</evidence>
<dbReference type="Pfam" id="PF00034">
    <property type="entry name" value="Cytochrom_C"/>
    <property type="match status" value="2"/>
</dbReference>
<dbReference type="PANTHER" id="PTHR35008:SF8">
    <property type="entry name" value="ALCOHOL DEHYDROGENASE CYTOCHROME C SUBUNIT"/>
    <property type="match status" value="1"/>
</dbReference>
<accession>A0A7Z0BBU7</accession>
<dbReference type="SUPFAM" id="SSF46626">
    <property type="entry name" value="Cytochrome c"/>
    <property type="match status" value="3"/>
</dbReference>
<dbReference type="GO" id="GO:0005506">
    <property type="term" value="F:iron ion binding"/>
    <property type="evidence" value="ECO:0007669"/>
    <property type="project" value="InterPro"/>
</dbReference>
<dbReference type="InterPro" id="IPR051459">
    <property type="entry name" value="Cytochrome_c-type_DH"/>
</dbReference>
<dbReference type="PANTHER" id="PTHR35008">
    <property type="entry name" value="BLL4482 PROTEIN-RELATED"/>
    <property type="match status" value="1"/>
</dbReference>
<dbReference type="GO" id="GO:0020037">
    <property type="term" value="F:heme binding"/>
    <property type="evidence" value="ECO:0007669"/>
    <property type="project" value="InterPro"/>
</dbReference>
<feature type="domain" description="Cytochrome c" evidence="13">
    <location>
        <begin position="33"/>
        <end position="136"/>
    </location>
</feature>
<keyword evidence="6" id="KW-0677">Repeat</keyword>
<evidence type="ECO:0000256" key="2">
    <source>
        <dbReference type="ARBA" id="ARBA00022475"/>
    </source>
</evidence>
<sequence length="446" mass="47069">MTNLDALRYRFGAALSILSLSWSAYAAPAADSAQIERGAYLASAGDCVSCHTAKNGKPFAGGLPLATPLGKVYSTNITPDPATGIGTWSYEDFAALMRHGKTREGHTVYPAMPYPSYAHIDDTDMHALYMYFMHGVTPVSRTNRASDIPWPLSMRWPLSVWSRLFGPATKAYVAQPGSSTQNAAQIARGAYLVQGLGHCGSCHTPRGFALQELSLGDDANPVFLAGGQLVDGWIAPSLRNEHGDGLAAMPAAEIVAFLRSGRNAHAASFGAMNDVVANSMQHMSEADLTSIAAYLKSLPPHKQDALPYRYDATVATQLYHGQVPNAGAQIYLDRCAGCHRSDGKGNGKAFPALAGNPVLQTNDPTSAIHIVLTGGSMPPTRSAPSALAMGPYAAILSDREIAQVVTFVQTSWGNRGGAASDRQVAKLRKASGPPVTSRTASAGVLE</sequence>
<dbReference type="InterPro" id="IPR014353">
    <property type="entry name" value="Membr-bd_ADH_cyt_c"/>
</dbReference>
<keyword evidence="7 10" id="KW-0408">Iron</keyword>
<keyword evidence="8" id="KW-0472">Membrane</keyword>
<dbReference type="GO" id="GO:0016614">
    <property type="term" value="F:oxidoreductase activity, acting on CH-OH group of donors"/>
    <property type="evidence" value="ECO:0007669"/>
    <property type="project" value="InterPro"/>
</dbReference>
<proteinExistence type="predicted"/>
<evidence type="ECO:0000256" key="5">
    <source>
        <dbReference type="ARBA" id="ARBA00022729"/>
    </source>
</evidence>
<dbReference type="EMBL" id="JACCAS010000002">
    <property type="protein sequence ID" value="NYH27200.1"/>
    <property type="molecule type" value="Genomic_DNA"/>
</dbReference>
<feature type="binding site" description="covalent" evidence="9">
    <location>
        <position position="335"/>
    </location>
    <ligand>
        <name>heme c</name>
        <dbReference type="ChEBI" id="CHEBI:61717"/>
        <label>3</label>
    </ligand>
</feature>
<dbReference type="GO" id="GO:0005886">
    <property type="term" value="C:plasma membrane"/>
    <property type="evidence" value="ECO:0007669"/>
    <property type="project" value="UniProtKB-SubCell"/>
</dbReference>
<feature type="binding site" description="axial binding residue" evidence="10">
    <location>
        <position position="339"/>
    </location>
    <ligand>
        <name>heme c</name>
        <dbReference type="ChEBI" id="CHEBI:61717"/>
        <label>3</label>
    </ligand>
    <ligandPart>
        <name>Fe</name>
        <dbReference type="ChEBI" id="CHEBI:18248"/>
    </ligandPart>
</feature>
<dbReference type="InterPro" id="IPR036909">
    <property type="entry name" value="Cyt_c-like_dom_sf"/>
</dbReference>
<evidence type="ECO:0000256" key="11">
    <source>
        <dbReference type="SAM" id="MobiDB-lite"/>
    </source>
</evidence>
<dbReference type="RefSeq" id="WP_179746519.1">
    <property type="nucleotide sequence ID" value="NZ_JACCAS010000002.1"/>
</dbReference>
<feature type="binding site" description="covalent" evidence="9">
    <location>
        <position position="202"/>
    </location>
    <ligand>
        <name>heme c</name>
        <dbReference type="ChEBI" id="CHEBI:61717"/>
        <label>2</label>
    </ligand>
</feature>
<dbReference type="InterPro" id="IPR009056">
    <property type="entry name" value="Cyt_c-like_dom"/>
</dbReference>
<dbReference type="PROSITE" id="PS51007">
    <property type="entry name" value="CYTC"/>
    <property type="match status" value="3"/>
</dbReference>
<dbReference type="Proteomes" id="UP000540929">
    <property type="component" value="Unassembled WGS sequence"/>
</dbReference>
<keyword evidence="2" id="KW-1003">Cell membrane</keyword>
<keyword evidence="3 9" id="KW-0349">Heme</keyword>
<feature type="chain" id="PRO_5031198896" evidence="12">
    <location>
        <begin position="27"/>
        <end position="446"/>
    </location>
</feature>
<feature type="binding site" description="axial binding residue" evidence="10">
    <location>
        <position position="203"/>
    </location>
    <ligand>
        <name>heme c</name>
        <dbReference type="ChEBI" id="CHEBI:61717"/>
        <label>2</label>
    </ligand>
    <ligandPart>
        <name>Fe</name>
        <dbReference type="ChEBI" id="CHEBI:18248"/>
    </ligandPart>
</feature>
<dbReference type="GO" id="GO:0009055">
    <property type="term" value="F:electron transfer activity"/>
    <property type="evidence" value="ECO:0007669"/>
    <property type="project" value="InterPro"/>
</dbReference>
<comment type="cofactor">
    <cofactor evidence="9">
        <name>heme c</name>
        <dbReference type="ChEBI" id="CHEBI:61717"/>
    </cofactor>
    <text evidence="9">Binds 3 heme c groups covalently per subunit.</text>
</comment>